<dbReference type="InterPro" id="IPR024311">
    <property type="entry name" value="Lipocalin-like"/>
</dbReference>
<feature type="chain" id="PRO_5021207782" description="Lipocalin-like domain-containing protein" evidence="1">
    <location>
        <begin position="40"/>
        <end position="180"/>
    </location>
</feature>
<dbReference type="Pfam" id="PF13924">
    <property type="entry name" value="Lipocalin_5"/>
    <property type="match status" value="1"/>
</dbReference>
<keyword evidence="4" id="KW-1185">Reference proteome</keyword>
<dbReference type="AlphaFoldDB" id="A0A508TEL3"/>
<sequence>MIIINLTADNTRKAKARRLVACPIVTVLTIAAMATPAFAESLKDKVIGTWIYVSSTAKRADGSSVPRPQLQGAVTYTADGYFHFITVPVDLPKIASGDRLKPTPEEAQAVATGVIAYTGTYTLDEGTKTVHPTVVTSTFPNMVASDQSRIITSVTADELRLTNPGGSGGLILELVFKRAK</sequence>
<name>A0A508TEL3_9BRAD</name>
<protein>
    <recommendedName>
        <fullName evidence="2">Lipocalin-like domain-containing protein</fullName>
    </recommendedName>
</protein>
<feature type="domain" description="Lipocalin-like" evidence="2">
    <location>
        <begin position="47"/>
        <end position="162"/>
    </location>
</feature>
<keyword evidence="1" id="KW-0732">Signal</keyword>
<organism evidence="3 4">
    <name type="scientific">Bradyrhizobium ivorense</name>
    <dbReference type="NCBI Taxonomy" id="2511166"/>
    <lineage>
        <taxon>Bacteria</taxon>
        <taxon>Pseudomonadati</taxon>
        <taxon>Pseudomonadota</taxon>
        <taxon>Alphaproteobacteria</taxon>
        <taxon>Hyphomicrobiales</taxon>
        <taxon>Nitrobacteraceae</taxon>
        <taxon>Bradyrhizobium</taxon>
    </lineage>
</organism>
<accession>A0A508TEL3</accession>
<evidence type="ECO:0000259" key="2">
    <source>
        <dbReference type="Pfam" id="PF13924"/>
    </source>
</evidence>
<dbReference type="OrthoDB" id="118834at2"/>
<gene>
    <name evidence="3" type="ORF">CI1B_48940</name>
</gene>
<evidence type="ECO:0000313" key="3">
    <source>
        <dbReference type="EMBL" id="VIO73289.1"/>
    </source>
</evidence>
<evidence type="ECO:0000256" key="1">
    <source>
        <dbReference type="SAM" id="SignalP"/>
    </source>
</evidence>
<dbReference type="Proteomes" id="UP000328092">
    <property type="component" value="Unassembled WGS sequence"/>
</dbReference>
<evidence type="ECO:0000313" key="4">
    <source>
        <dbReference type="Proteomes" id="UP000328092"/>
    </source>
</evidence>
<proteinExistence type="predicted"/>
<dbReference type="RefSeq" id="WP_139861929.1">
    <property type="nucleotide sequence ID" value="NZ_CAADFC020000016.1"/>
</dbReference>
<dbReference type="EMBL" id="CAADFC020000016">
    <property type="protein sequence ID" value="VIO73289.1"/>
    <property type="molecule type" value="Genomic_DNA"/>
</dbReference>
<feature type="signal peptide" evidence="1">
    <location>
        <begin position="1"/>
        <end position="39"/>
    </location>
</feature>
<reference evidence="3" key="1">
    <citation type="submission" date="2019-02" db="EMBL/GenBank/DDBJ databases">
        <authorList>
            <person name="Pothier F.J."/>
        </authorList>
    </citation>
    <scope>NUCLEOTIDE SEQUENCE</scope>
    <source>
        <strain evidence="3">CI-1B</strain>
    </source>
</reference>
<comment type="caution">
    <text evidence="3">The sequence shown here is derived from an EMBL/GenBank/DDBJ whole genome shotgun (WGS) entry which is preliminary data.</text>
</comment>